<dbReference type="GO" id="GO:0031119">
    <property type="term" value="P:tRNA pseudouridine synthesis"/>
    <property type="evidence" value="ECO:0007669"/>
    <property type="project" value="UniProtKB-UniRule"/>
</dbReference>
<gene>
    <name evidence="4 9" type="primary">truA</name>
    <name evidence="9" type="ORF">GCM10009066_17940</name>
</gene>
<sequence length="275" mass="29813">MRRAFRLAYDGRPFHGFQRQPTVPTVEDALFDALRAHGVLGMDADKPTGYAAAGRTDAGVSALAQTVAFDCPEWLTPRALNAELHDAVWAWAHADVSDAFHATHHAVAREYVYHLYAPDAALERAHAAARRLSGVHDFHNLTSDDTGTERDLALTVDPDGDFLILRARAGGFPRGFVRRVASLVRSVATGAVPPAKVERVLATAALPGHAGVPEAPPEPLVLAAVDYDGPRFEVEFERDGRAARDTRAFFADERAEHRALVRVAGTVVEGVDSER</sequence>
<comment type="caution">
    <text evidence="9">The sequence shown here is derived from an EMBL/GenBank/DDBJ whole genome shotgun (WGS) entry which is preliminary data.</text>
</comment>
<feature type="binding site" evidence="4 6">
    <location>
        <position position="111"/>
    </location>
    <ligand>
        <name>substrate</name>
    </ligand>
</feature>
<dbReference type="GO" id="GO:0160147">
    <property type="term" value="F:tRNA pseudouridine(38-40) synthase activity"/>
    <property type="evidence" value="ECO:0007669"/>
    <property type="project" value="UniProtKB-EC"/>
</dbReference>
<evidence type="ECO:0000256" key="4">
    <source>
        <dbReference type="HAMAP-Rule" id="MF_00171"/>
    </source>
</evidence>
<dbReference type="NCBIfam" id="NF000622">
    <property type="entry name" value="PRK00021.3-3"/>
    <property type="match status" value="1"/>
</dbReference>
<dbReference type="InterPro" id="IPR001406">
    <property type="entry name" value="PsdUridine_synth_TruA"/>
</dbReference>
<dbReference type="EC" id="5.4.99.12" evidence="4"/>
<dbReference type="PIRSF" id="PIRSF001430">
    <property type="entry name" value="tRNA_psdUrid_synth"/>
    <property type="match status" value="1"/>
</dbReference>
<dbReference type="Gene3D" id="3.30.70.660">
    <property type="entry name" value="Pseudouridine synthase I, catalytic domain, C-terminal subdomain"/>
    <property type="match status" value="1"/>
</dbReference>
<dbReference type="Proteomes" id="UP001500837">
    <property type="component" value="Unassembled WGS sequence"/>
</dbReference>
<feature type="active site" description="Nucleophile" evidence="4 5">
    <location>
        <position position="57"/>
    </location>
</feature>
<organism evidence="9 10">
    <name type="scientific">Halarchaeum salinum</name>
    <dbReference type="NCBI Taxonomy" id="489912"/>
    <lineage>
        <taxon>Archaea</taxon>
        <taxon>Methanobacteriati</taxon>
        <taxon>Methanobacteriota</taxon>
        <taxon>Stenosarchaea group</taxon>
        <taxon>Halobacteria</taxon>
        <taxon>Halobacteriales</taxon>
        <taxon>Halobacteriaceae</taxon>
    </lineage>
</organism>
<dbReference type="RefSeq" id="WP_211312388.1">
    <property type="nucleotide sequence ID" value="NZ_BAAABL010000051.1"/>
</dbReference>
<accession>A0AAV3S8Y8</accession>
<feature type="domain" description="Pseudouridine synthase I TruA alpha/beta" evidence="8">
    <location>
        <begin position="128"/>
        <end position="228"/>
    </location>
</feature>
<dbReference type="InterPro" id="IPR020097">
    <property type="entry name" value="PsdUridine_synth_TruA_a/b_dom"/>
</dbReference>
<dbReference type="InterPro" id="IPR020095">
    <property type="entry name" value="PsdUridine_synth_TruA_C"/>
</dbReference>
<evidence type="ECO:0000256" key="3">
    <source>
        <dbReference type="ARBA" id="ARBA00023235"/>
    </source>
</evidence>
<dbReference type="Gene3D" id="3.30.70.580">
    <property type="entry name" value="Pseudouridine synthase I, catalytic domain, N-terminal subdomain"/>
    <property type="match status" value="1"/>
</dbReference>
<dbReference type="SUPFAM" id="SSF55120">
    <property type="entry name" value="Pseudouridine synthase"/>
    <property type="match status" value="1"/>
</dbReference>
<keyword evidence="3 4" id="KW-0413">Isomerase</keyword>
<dbReference type="InterPro" id="IPR020094">
    <property type="entry name" value="TruA/RsuA/RluB/E/F_N"/>
</dbReference>
<dbReference type="InterPro" id="IPR020103">
    <property type="entry name" value="PsdUridine_synth_cat_dom_sf"/>
</dbReference>
<dbReference type="HAMAP" id="MF_00171">
    <property type="entry name" value="TruA"/>
    <property type="match status" value="1"/>
</dbReference>
<comment type="function">
    <text evidence="4">Formation of pseudouridine at positions 38, 39 and 40 in the anticodon stem and loop of transfer RNAs.</text>
</comment>
<comment type="similarity">
    <text evidence="1 4 7">Belongs to the tRNA pseudouridine synthase TruA family.</text>
</comment>
<evidence type="ECO:0000256" key="5">
    <source>
        <dbReference type="PIRSR" id="PIRSR001430-1"/>
    </source>
</evidence>
<proteinExistence type="inferred from homology"/>
<evidence type="ECO:0000259" key="8">
    <source>
        <dbReference type="Pfam" id="PF01416"/>
    </source>
</evidence>
<keyword evidence="10" id="KW-1185">Reference proteome</keyword>
<protein>
    <recommendedName>
        <fullName evidence="4">tRNA pseudouridine synthase A</fullName>
        <ecNumber evidence="4">5.4.99.12</ecNumber>
    </recommendedName>
    <alternativeName>
        <fullName evidence="4">tRNA pseudouridine(38-40) synthase</fullName>
    </alternativeName>
    <alternativeName>
        <fullName evidence="4">tRNA pseudouridylate synthase I</fullName>
    </alternativeName>
    <alternativeName>
        <fullName evidence="4">tRNA-uridine isomerase I</fullName>
    </alternativeName>
</protein>
<comment type="catalytic activity">
    <reaction evidence="4 7">
        <text>uridine(38/39/40) in tRNA = pseudouridine(38/39/40) in tRNA</text>
        <dbReference type="Rhea" id="RHEA:22376"/>
        <dbReference type="Rhea" id="RHEA-COMP:10085"/>
        <dbReference type="Rhea" id="RHEA-COMP:10087"/>
        <dbReference type="ChEBI" id="CHEBI:65314"/>
        <dbReference type="ChEBI" id="CHEBI:65315"/>
        <dbReference type="EC" id="5.4.99.12"/>
    </reaction>
</comment>
<reference evidence="9 10" key="1">
    <citation type="journal article" date="2019" name="Int. J. Syst. Evol. Microbiol.">
        <title>The Global Catalogue of Microorganisms (GCM) 10K type strain sequencing project: providing services to taxonomists for standard genome sequencing and annotation.</title>
        <authorList>
            <consortium name="The Broad Institute Genomics Platform"/>
            <consortium name="The Broad Institute Genome Sequencing Center for Infectious Disease"/>
            <person name="Wu L."/>
            <person name="Ma J."/>
        </authorList>
    </citation>
    <scope>NUCLEOTIDE SEQUENCE [LARGE SCALE GENOMIC DNA]</scope>
    <source>
        <strain evidence="9 10">JCM 16330</strain>
    </source>
</reference>
<dbReference type="PANTHER" id="PTHR11142">
    <property type="entry name" value="PSEUDOURIDYLATE SYNTHASE"/>
    <property type="match status" value="1"/>
</dbReference>
<dbReference type="GO" id="GO:0003723">
    <property type="term" value="F:RNA binding"/>
    <property type="evidence" value="ECO:0007669"/>
    <property type="project" value="InterPro"/>
</dbReference>
<dbReference type="AlphaFoldDB" id="A0AAV3S8Y8"/>
<evidence type="ECO:0000256" key="2">
    <source>
        <dbReference type="ARBA" id="ARBA00022694"/>
    </source>
</evidence>
<evidence type="ECO:0000313" key="9">
    <source>
        <dbReference type="EMBL" id="GAA0304386.1"/>
    </source>
</evidence>
<dbReference type="PANTHER" id="PTHR11142:SF0">
    <property type="entry name" value="TRNA PSEUDOURIDINE SYNTHASE-LIKE 1"/>
    <property type="match status" value="1"/>
</dbReference>
<dbReference type="EMBL" id="BAAABL010000051">
    <property type="protein sequence ID" value="GAA0304386.1"/>
    <property type="molecule type" value="Genomic_DNA"/>
</dbReference>
<evidence type="ECO:0000256" key="7">
    <source>
        <dbReference type="RuleBase" id="RU003792"/>
    </source>
</evidence>
<name>A0AAV3S8Y8_9EURY</name>
<dbReference type="Pfam" id="PF01416">
    <property type="entry name" value="PseudoU_synth_1"/>
    <property type="match status" value="1"/>
</dbReference>
<evidence type="ECO:0000256" key="1">
    <source>
        <dbReference type="ARBA" id="ARBA00009375"/>
    </source>
</evidence>
<evidence type="ECO:0000313" key="10">
    <source>
        <dbReference type="Proteomes" id="UP001500837"/>
    </source>
</evidence>
<evidence type="ECO:0000256" key="6">
    <source>
        <dbReference type="PIRSR" id="PIRSR001430-2"/>
    </source>
</evidence>
<comment type="caution">
    <text evidence="4">Lacks conserved residue(s) required for the propagation of feature annotation.</text>
</comment>
<keyword evidence="2 4" id="KW-0819">tRNA processing</keyword>